<dbReference type="GeneID" id="25792065"/>
<dbReference type="RefSeq" id="XP_013951520.1">
    <property type="nucleotide sequence ID" value="XM_014096045.1"/>
</dbReference>
<evidence type="ECO:0000313" key="4">
    <source>
        <dbReference type="Proteomes" id="UP000007115"/>
    </source>
</evidence>
<protein>
    <submittedName>
        <fullName evidence="3">Uncharacterized protein</fullName>
    </submittedName>
</protein>
<dbReference type="Gene3D" id="2.130.10.10">
    <property type="entry name" value="YVTN repeat-like/Quinoprotein amine dehydrogenase"/>
    <property type="match status" value="1"/>
</dbReference>
<dbReference type="InterPro" id="IPR051350">
    <property type="entry name" value="WD_repeat-ST_regulator"/>
</dbReference>
<evidence type="ECO:0000256" key="2">
    <source>
        <dbReference type="ARBA" id="ARBA00022737"/>
    </source>
</evidence>
<dbReference type="STRING" id="413071.G9N8L9"/>
<dbReference type="InParanoid" id="G9N8L9"/>
<evidence type="ECO:0000256" key="1">
    <source>
        <dbReference type="ARBA" id="ARBA00022574"/>
    </source>
</evidence>
<dbReference type="PANTHER" id="PTHR22838">
    <property type="entry name" value="WD REPEAT PROTEIN 26-RELATED"/>
    <property type="match status" value="1"/>
</dbReference>
<gene>
    <name evidence="3" type="ORF">TRIVIDRAFT_227162</name>
</gene>
<dbReference type="GO" id="GO:0043161">
    <property type="term" value="P:proteasome-mediated ubiquitin-dependent protein catabolic process"/>
    <property type="evidence" value="ECO:0007669"/>
    <property type="project" value="TreeGrafter"/>
</dbReference>
<dbReference type="InterPro" id="IPR015943">
    <property type="entry name" value="WD40/YVTN_repeat-like_dom_sf"/>
</dbReference>
<sequence>MLIFQVAAEKPFADIPLRGRPTWVSISDGLSLIVVGYTDGGFDIRLLPSGEIVQQRIGIRKSHYVLQGSVGGINDAFVLRPEEDGYISVWDLNSGTLAGLEQGHCPSRTNHATWSPVDPYLFASGGDDNKCKIWSCQNNLPIDHEYRRLAEEASRP</sequence>
<evidence type="ECO:0000313" key="3">
    <source>
        <dbReference type="EMBL" id="EHK17325.1"/>
    </source>
</evidence>
<keyword evidence="2" id="KW-0677">Repeat</keyword>
<dbReference type="AlphaFoldDB" id="G9N8L9"/>
<keyword evidence="1" id="KW-0853">WD repeat</keyword>
<reference evidence="3 4" key="1">
    <citation type="journal article" date="2011" name="Genome Biol.">
        <title>Comparative genome sequence analysis underscores mycoparasitism as the ancestral life style of Trichoderma.</title>
        <authorList>
            <person name="Kubicek C.P."/>
            <person name="Herrera-Estrella A."/>
            <person name="Seidl-Seiboth V."/>
            <person name="Martinez D.A."/>
            <person name="Druzhinina I.S."/>
            <person name="Thon M."/>
            <person name="Zeilinger S."/>
            <person name="Casas-Flores S."/>
            <person name="Horwitz B.A."/>
            <person name="Mukherjee P.K."/>
            <person name="Mukherjee M."/>
            <person name="Kredics L."/>
            <person name="Alcaraz L.D."/>
            <person name="Aerts A."/>
            <person name="Antal Z."/>
            <person name="Atanasova L."/>
            <person name="Cervantes-Badillo M.G."/>
            <person name="Challacombe J."/>
            <person name="Chertkov O."/>
            <person name="McCluskey K."/>
            <person name="Coulpier F."/>
            <person name="Deshpande N."/>
            <person name="von Doehren H."/>
            <person name="Ebbole D.J."/>
            <person name="Esquivel-Naranjo E.U."/>
            <person name="Fekete E."/>
            <person name="Flipphi M."/>
            <person name="Glaser F."/>
            <person name="Gomez-Rodriguez E.Y."/>
            <person name="Gruber S."/>
            <person name="Han C."/>
            <person name="Henrissat B."/>
            <person name="Hermosa R."/>
            <person name="Hernandez-Onate M."/>
            <person name="Karaffa L."/>
            <person name="Kosti I."/>
            <person name="Le Crom S."/>
            <person name="Lindquist E."/>
            <person name="Lucas S."/>
            <person name="Luebeck M."/>
            <person name="Luebeck P.S."/>
            <person name="Margeot A."/>
            <person name="Metz B."/>
            <person name="Misra M."/>
            <person name="Nevalainen H."/>
            <person name="Omann M."/>
            <person name="Packer N."/>
            <person name="Perrone G."/>
            <person name="Uresti-Rivera E.E."/>
            <person name="Salamov A."/>
            <person name="Schmoll M."/>
            <person name="Seiboth B."/>
            <person name="Shapiro H."/>
            <person name="Sukno S."/>
            <person name="Tamayo-Ramos J.A."/>
            <person name="Tisch D."/>
            <person name="Wiest A."/>
            <person name="Wilkinson H.H."/>
            <person name="Zhang M."/>
            <person name="Coutinho P.M."/>
            <person name="Kenerley C.M."/>
            <person name="Monte E."/>
            <person name="Baker S.E."/>
            <person name="Grigoriev I.V."/>
        </authorList>
    </citation>
    <scope>NUCLEOTIDE SEQUENCE [LARGE SCALE GENOMIC DNA]</scope>
    <source>
        <strain evidence="4">Gv29-8 / FGSC 10586</strain>
    </source>
</reference>
<keyword evidence="4" id="KW-1185">Reference proteome</keyword>
<dbReference type="eggNOG" id="KOG0293">
    <property type="taxonomic scope" value="Eukaryota"/>
</dbReference>
<dbReference type="EMBL" id="ABDF02000089">
    <property type="protein sequence ID" value="EHK17325.1"/>
    <property type="molecule type" value="Genomic_DNA"/>
</dbReference>
<dbReference type="Proteomes" id="UP000007115">
    <property type="component" value="Unassembled WGS sequence"/>
</dbReference>
<dbReference type="VEuPathDB" id="FungiDB:TRIVIDRAFT_227162"/>
<dbReference type="InterPro" id="IPR011047">
    <property type="entry name" value="Quinoprotein_ADH-like_sf"/>
</dbReference>
<dbReference type="PANTHER" id="PTHR22838:SF0">
    <property type="entry name" value="WD REPEAT-CONTAINING PROTEIN 26"/>
    <property type="match status" value="1"/>
</dbReference>
<organism evidence="3 4">
    <name type="scientific">Hypocrea virens (strain Gv29-8 / FGSC 10586)</name>
    <name type="common">Gliocladium virens</name>
    <name type="synonym">Trichoderma virens</name>
    <dbReference type="NCBI Taxonomy" id="413071"/>
    <lineage>
        <taxon>Eukaryota</taxon>
        <taxon>Fungi</taxon>
        <taxon>Dikarya</taxon>
        <taxon>Ascomycota</taxon>
        <taxon>Pezizomycotina</taxon>
        <taxon>Sordariomycetes</taxon>
        <taxon>Hypocreomycetidae</taxon>
        <taxon>Hypocreales</taxon>
        <taxon>Hypocreaceae</taxon>
        <taxon>Trichoderma</taxon>
    </lineage>
</organism>
<accession>G9N8L9</accession>
<comment type="caution">
    <text evidence="3">The sequence shown here is derived from an EMBL/GenBank/DDBJ whole genome shotgun (WGS) entry which is preliminary data.</text>
</comment>
<dbReference type="SUPFAM" id="SSF50998">
    <property type="entry name" value="Quinoprotein alcohol dehydrogenase-like"/>
    <property type="match status" value="1"/>
</dbReference>
<dbReference type="OrthoDB" id="361494at2759"/>
<name>G9N8L9_HYPVG</name>
<proteinExistence type="predicted"/>
<dbReference type="HOGENOM" id="CLU_1686857_0_0_1"/>
<dbReference type="GO" id="GO:0034657">
    <property type="term" value="C:GID complex"/>
    <property type="evidence" value="ECO:0007669"/>
    <property type="project" value="TreeGrafter"/>
</dbReference>